<comment type="caution">
    <text evidence="2">The sequence shown here is derived from an EMBL/GenBank/DDBJ whole genome shotgun (WGS) entry which is preliminary data.</text>
</comment>
<reference evidence="2" key="1">
    <citation type="journal article" date="2021" name="Sci. Rep.">
        <title>Diploid genomic architecture of Nitzschia inconspicua, an elite biomass production diatom.</title>
        <authorList>
            <person name="Oliver A."/>
            <person name="Podell S."/>
            <person name="Pinowska A."/>
            <person name="Traller J.C."/>
            <person name="Smith S.R."/>
            <person name="McClure R."/>
            <person name="Beliaev A."/>
            <person name="Bohutskyi P."/>
            <person name="Hill E.A."/>
            <person name="Rabines A."/>
            <person name="Zheng H."/>
            <person name="Allen L.Z."/>
            <person name="Kuo A."/>
            <person name="Grigoriev I.V."/>
            <person name="Allen A.E."/>
            <person name="Hazlebeck D."/>
            <person name="Allen E.E."/>
        </authorList>
    </citation>
    <scope>NUCLEOTIDE SEQUENCE</scope>
    <source>
        <strain evidence="2">Hildebrandi</strain>
    </source>
</reference>
<proteinExistence type="predicted"/>
<protein>
    <submittedName>
        <fullName evidence="2">Uncharacterized protein</fullName>
    </submittedName>
</protein>
<sequence length="206" mass="22595">MATNNTGLPDNRADNAVVVASPAATTILIPKPYSGDGNQLLVGGNDGRVSPRSVTEASPSPLRLPSKPSVTATSELLSQEPSKSNHKAISLRSNPPLPVHNCANHTRPNVPLEWIQGDSTSCSINTLQNVYEASTAKMWQRIQTNRRRSPYIDFDRPATLQDDAVLETKGLFVEKEEEDIERCDDETQEIERIGDAMDDAIFDLEL</sequence>
<evidence type="ECO:0000313" key="2">
    <source>
        <dbReference type="EMBL" id="KAG7369300.1"/>
    </source>
</evidence>
<name>A0A9K3LWZ6_9STRA</name>
<keyword evidence="3" id="KW-1185">Reference proteome</keyword>
<accession>A0A9K3LWZ6</accession>
<reference evidence="2" key="2">
    <citation type="submission" date="2021-04" db="EMBL/GenBank/DDBJ databases">
        <authorList>
            <person name="Podell S."/>
        </authorList>
    </citation>
    <scope>NUCLEOTIDE SEQUENCE</scope>
    <source>
        <strain evidence="2">Hildebrandi</strain>
    </source>
</reference>
<evidence type="ECO:0000256" key="1">
    <source>
        <dbReference type="SAM" id="MobiDB-lite"/>
    </source>
</evidence>
<feature type="compositionally biased region" description="Low complexity" evidence="1">
    <location>
        <begin position="58"/>
        <end position="69"/>
    </location>
</feature>
<evidence type="ECO:0000313" key="3">
    <source>
        <dbReference type="Proteomes" id="UP000693970"/>
    </source>
</evidence>
<dbReference type="Proteomes" id="UP000693970">
    <property type="component" value="Unassembled WGS sequence"/>
</dbReference>
<dbReference type="EMBL" id="JAGRRH010000006">
    <property type="protein sequence ID" value="KAG7369300.1"/>
    <property type="molecule type" value="Genomic_DNA"/>
</dbReference>
<feature type="region of interest" description="Disordered" evidence="1">
    <location>
        <begin position="31"/>
        <end position="89"/>
    </location>
</feature>
<organism evidence="2 3">
    <name type="scientific">Nitzschia inconspicua</name>
    <dbReference type="NCBI Taxonomy" id="303405"/>
    <lineage>
        <taxon>Eukaryota</taxon>
        <taxon>Sar</taxon>
        <taxon>Stramenopiles</taxon>
        <taxon>Ochrophyta</taxon>
        <taxon>Bacillariophyta</taxon>
        <taxon>Bacillariophyceae</taxon>
        <taxon>Bacillariophycidae</taxon>
        <taxon>Bacillariales</taxon>
        <taxon>Bacillariaceae</taxon>
        <taxon>Nitzschia</taxon>
    </lineage>
</organism>
<dbReference type="AlphaFoldDB" id="A0A9K3LWZ6"/>
<feature type="compositionally biased region" description="Polar residues" evidence="1">
    <location>
        <begin position="70"/>
        <end position="82"/>
    </location>
</feature>
<gene>
    <name evidence="2" type="ORF">IV203_032043</name>
</gene>